<dbReference type="CDD" id="cd07721">
    <property type="entry name" value="yflN-like_MBL-fold"/>
    <property type="match status" value="1"/>
</dbReference>
<protein>
    <submittedName>
        <fullName evidence="2">MBL fold metallo-hydrolase</fullName>
    </submittedName>
</protein>
<reference evidence="2 3" key="1">
    <citation type="submission" date="2022-10" db="EMBL/GenBank/DDBJ databases">
        <title>The complete genomes of actinobacterial strains from the NBC collection.</title>
        <authorList>
            <person name="Joergensen T.S."/>
            <person name="Alvarez Arevalo M."/>
            <person name="Sterndorff E.B."/>
            <person name="Faurdal D."/>
            <person name="Vuksanovic O."/>
            <person name="Mourched A.-S."/>
            <person name="Charusanti P."/>
            <person name="Shaw S."/>
            <person name="Blin K."/>
            <person name="Weber T."/>
        </authorList>
    </citation>
    <scope>NUCLEOTIDE SEQUENCE [LARGE SCALE GENOMIC DNA]</scope>
    <source>
        <strain evidence="2 3">NBC 01792</strain>
    </source>
</reference>
<dbReference type="Pfam" id="PF00753">
    <property type="entry name" value="Lactamase_B"/>
    <property type="match status" value="1"/>
</dbReference>
<sequence length="248" mass="26529">MDLIEVLPRRLHMFRFRIGQGYLWRDGADLTPIDAGDIGAASAIEDAVRGLGLDPARIGRIVLTHGHRDHYGAAQELADRHGAEILAHPLDAPVIRGELPVPEPDLLDWERPLYEHGLTVPEAPPTRVDREVADGEVLPFGGGARVVHAPGHTPGSIALHLPRHGVLFTGGCVAGVEEVMLGVFNVDRARAQETFRRLAALEARTVCFGHGDPLTEDAAAVMRAAAGVSAAPAGAIPTTHRPQGHHRC</sequence>
<dbReference type="SUPFAM" id="SSF56281">
    <property type="entry name" value="Metallo-hydrolase/oxidoreductase"/>
    <property type="match status" value="1"/>
</dbReference>
<name>A0ABZ1EPZ5_9ACTN</name>
<dbReference type="Gene3D" id="3.60.15.10">
    <property type="entry name" value="Ribonuclease Z/Hydroxyacylglutathione hydrolase-like"/>
    <property type="match status" value="1"/>
</dbReference>
<keyword evidence="3" id="KW-1185">Reference proteome</keyword>
<dbReference type="PANTHER" id="PTHR42951">
    <property type="entry name" value="METALLO-BETA-LACTAMASE DOMAIN-CONTAINING"/>
    <property type="match status" value="1"/>
</dbReference>
<dbReference type="InterPro" id="IPR050855">
    <property type="entry name" value="NDM-1-like"/>
</dbReference>
<evidence type="ECO:0000313" key="3">
    <source>
        <dbReference type="Proteomes" id="UP001356428"/>
    </source>
</evidence>
<evidence type="ECO:0000259" key="1">
    <source>
        <dbReference type="SMART" id="SM00849"/>
    </source>
</evidence>
<dbReference type="EMBL" id="CP109083">
    <property type="protein sequence ID" value="WSB06120.1"/>
    <property type="molecule type" value="Genomic_DNA"/>
</dbReference>
<organism evidence="2 3">
    <name type="scientific">Streptomyces cyaneofuscatus</name>
    <dbReference type="NCBI Taxonomy" id="66883"/>
    <lineage>
        <taxon>Bacteria</taxon>
        <taxon>Bacillati</taxon>
        <taxon>Actinomycetota</taxon>
        <taxon>Actinomycetes</taxon>
        <taxon>Kitasatosporales</taxon>
        <taxon>Streptomycetaceae</taxon>
        <taxon>Streptomyces</taxon>
    </lineage>
</organism>
<evidence type="ECO:0000313" key="2">
    <source>
        <dbReference type="EMBL" id="WSB06120.1"/>
    </source>
</evidence>
<accession>A0ABZ1EPZ5</accession>
<dbReference type="Proteomes" id="UP001356428">
    <property type="component" value="Chromosome"/>
</dbReference>
<gene>
    <name evidence="2" type="ORF">OG849_02140</name>
</gene>
<dbReference type="InterPro" id="IPR036866">
    <property type="entry name" value="RibonucZ/Hydroxyglut_hydro"/>
</dbReference>
<dbReference type="RefSeq" id="WP_326707239.1">
    <property type="nucleotide sequence ID" value="NZ_CP109083.1"/>
</dbReference>
<dbReference type="SMART" id="SM00849">
    <property type="entry name" value="Lactamase_B"/>
    <property type="match status" value="1"/>
</dbReference>
<proteinExistence type="predicted"/>
<feature type="domain" description="Metallo-beta-lactamase" evidence="1">
    <location>
        <begin position="18"/>
        <end position="210"/>
    </location>
</feature>
<dbReference type="InterPro" id="IPR001279">
    <property type="entry name" value="Metallo-B-lactamas"/>
</dbReference>
<dbReference type="PANTHER" id="PTHR42951:SF17">
    <property type="entry name" value="METALLO-BETA-LACTAMASE DOMAIN-CONTAINING PROTEIN"/>
    <property type="match status" value="1"/>
</dbReference>